<dbReference type="EMBL" id="PFLC01000021">
    <property type="protein sequence ID" value="PIY62995.1"/>
    <property type="molecule type" value="Genomic_DNA"/>
</dbReference>
<dbReference type="InterPro" id="IPR036390">
    <property type="entry name" value="WH_DNA-bd_sf"/>
</dbReference>
<proteinExistence type="predicted"/>
<dbReference type="InterPro" id="IPR036388">
    <property type="entry name" value="WH-like_DNA-bd_sf"/>
</dbReference>
<accession>A0A2M7QAE6</accession>
<sequence>MRQFLKVPQRVHNAVILMADLAEHGQGGVLVSLNEVAERNGLSRGFLEEIAVPLKEAGLIEARRGANGGYALSRPAERITVSDVVTAIEGPMAFVGCLGGGSCGLSGTCSTRRVWANVQRRVEETMAEMSLTDVLGGR</sequence>
<gene>
    <name evidence="2" type="ORF">COY93_01680</name>
</gene>
<dbReference type="Pfam" id="PF02082">
    <property type="entry name" value="Rrf2"/>
    <property type="match status" value="1"/>
</dbReference>
<evidence type="ECO:0000313" key="2">
    <source>
        <dbReference type="EMBL" id="PIY62995.1"/>
    </source>
</evidence>
<comment type="caution">
    <text evidence="2">The sequence shown here is derived from an EMBL/GenBank/DDBJ whole genome shotgun (WGS) entry which is preliminary data.</text>
</comment>
<dbReference type="AlphaFoldDB" id="A0A2M7QAE6"/>
<dbReference type="Proteomes" id="UP000230973">
    <property type="component" value="Unassembled WGS sequence"/>
</dbReference>
<dbReference type="PANTHER" id="PTHR33221:SF5">
    <property type="entry name" value="HTH-TYPE TRANSCRIPTIONAL REGULATOR ISCR"/>
    <property type="match status" value="1"/>
</dbReference>
<dbReference type="SUPFAM" id="SSF46785">
    <property type="entry name" value="Winged helix' DNA-binding domain"/>
    <property type="match status" value="1"/>
</dbReference>
<dbReference type="PROSITE" id="PS51197">
    <property type="entry name" value="HTH_RRF2_2"/>
    <property type="match status" value="1"/>
</dbReference>
<dbReference type="PROSITE" id="PS01332">
    <property type="entry name" value="HTH_RRF2_1"/>
    <property type="match status" value="1"/>
</dbReference>
<dbReference type="GO" id="GO:0005829">
    <property type="term" value="C:cytosol"/>
    <property type="evidence" value="ECO:0007669"/>
    <property type="project" value="TreeGrafter"/>
</dbReference>
<organism evidence="2 3">
    <name type="scientific">Candidatus Uhrbacteria bacterium CG_4_10_14_0_8_um_filter_58_22</name>
    <dbReference type="NCBI Taxonomy" id="1975029"/>
    <lineage>
        <taxon>Bacteria</taxon>
        <taxon>Candidatus Uhriibacteriota</taxon>
    </lineage>
</organism>
<dbReference type="PANTHER" id="PTHR33221">
    <property type="entry name" value="WINGED HELIX-TURN-HELIX TRANSCRIPTIONAL REGULATOR, RRF2 FAMILY"/>
    <property type="match status" value="1"/>
</dbReference>
<name>A0A2M7QAE6_9BACT</name>
<evidence type="ECO:0000256" key="1">
    <source>
        <dbReference type="ARBA" id="ARBA00023125"/>
    </source>
</evidence>
<dbReference type="GO" id="GO:0003677">
    <property type="term" value="F:DNA binding"/>
    <property type="evidence" value="ECO:0007669"/>
    <property type="project" value="UniProtKB-KW"/>
</dbReference>
<dbReference type="NCBIfam" id="TIGR00738">
    <property type="entry name" value="rrf2_super"/>
    <property type="match status" value="1"/>
</dbReference>
<evidence type="ECO:0000313" key="3">
    <source>
        <dbReference type="Proteomes" id="UP000230973"/>
    </source>
</evidence>
<protein>
    <submittedName>
        <fullName evidence="2">AsnC family transcriptional regulator</fullName>
    </submittedName>
</protein>
<dbReference type="Gene3D" id="1.10.10.10">
    <property type="entry name" value="Winged helix-like DNA-binding domain superfamily/Winged helix DNA-binding domain"/>
    <property type="match status" value="1"/>
</dbReference>
<dbReference type="GO" id="GO:0003700">
    <property type="term" value="F:DNA-binding transcription factor activity"/>
    <property type="evidence" value="ECO:0007669"/>
    <property type="project" value="TreeGrafter"/>
</dbReference>
<keyword evidence="1" id="KW-0238">DNA-binding</keyword>
<dbReference type="InterPro" id="IPR000944">
    <property type="entry name" value="Tscrpt_reg_Rrf2"/>
</dbReference>
<dbReference type="InterPro" id="IPR030489">
    <property type="entry name" value="TR_Rrf2-type_CS"/>
</dbReference>
<reference evidence="3" key="1">
    <citation type="submission" date="2017-09" db="EMBL/GenBank/DDBJ databases">
        <title>Depth-based differentiation of microbial function through sediment-hosted aquifers and enrichment of novel symbionts in the deep terrestrial subsurface.</title>
        <authorList>
            <person name="Probst A.J."/>
            <person name="Ladd B."/>
            <person name="Jarett J.K."/>
            <person name="Geller-Mcgrath D.E."/>
            <person name="Sieber C.M.K."/>
            <person name="Emerson J.B."/>
            <person name="Anantharaman K."/>
            <person name="Thomas B.C."/>
            <person name="Malmstrom R."/>
            <person name="Stieglmeier M."/>
            <person name="Klingl A."/>
            <person name="Woyke T."/>
            <person name="Ryan C.M."/>
            <person name="Banfield J.F."/>
        </authorList>
    </citation>
    <scope>NUCLEOTIDE SEQUENCE [LARGE SCALE GENOMIC DNA]</scope>
</reference>